<keyword evidence="4" id="KW-1185">Reference proteome</keyword>
<dbReference type="AlphaFoldDB" id="A0A0C2ICV7"/>
<gene>
    <name evidence="3" type="ORF">RF11_11648</name>
</gene>
<evidence type="ECO:0000256" key="1">
    <source>
        <dbReference type="SAM" id="MobiDB-lite"/>
    </source>
</evidence>
<dbReference type="EMBL" id="JWZT01004769">
    <property type="protein sequence ID" value="KII63163.1"/>
    <property type="molecule type" value="Genomic_DNA"/>
</dbReference>
<reference evidence="3 4" key="1">
    <citation type="journal article" date="2014" name="Genome Biol. Evol.">
        <title>The genome of the myxosporean Thelohanellus kitauei shows adaptations to nutrient acquisition within its fish host.</title>
        <authorList>
            <person name="Yang Y."/>
            <person name="Xiong J."/>
            <person name="Zhou Z."/>
            <person name="Huo F."/>
            <person name="Miao W."/>
            <person name="Ran C."/>
            <person name="Liu Y."/>
            <person name="Zhang J."/>
            <person name="Feng J."/>
            <person name="Wang M."/>
            <person name="Wang M."/>
            <person name="Wang L."/>
            <person name="Yao B."/>
        </authorList>
    </citation>
    <scope>NUCLEOTIDE SEQUENCE [LARGE SCALE GENOMIC DNA]</scope>
    <source>
        <strain evidence="3">Wuqing</strain>
    </source>
</reference>
<feature type="compositionally biased region" description="Low complexity" evidence="1">
    <location>
        <begin position="105"/>
        <end position="123"/>
    </location>
</feature>
<accession>A0A0C2ICV7</accession>
<evidence type="ECO:0000313" key="3">
    <source>
        <dbReference type="EMBL" id="KII63163.1"/>
    </source>
</evidence>
<dbReference type="Proteomes" id="UP000031668">
    <property type="component" value="Unassembled WGS sequence"/>
</dbReference>
<sequence>MIDIVLIFYAFIQLLSVNNSQVDEIATNIAHVNSTQIDSNLSADHDIISLSSGNPEMRISFQKLDNLQDQKDSISDLSEAKKNSTFVVTSEEIDEDKVLHLDKPSQSSSGSQTDSTGLDDLIN</sequence>
<name>A0A0C2ICV7_THEKT</name>
<proteinExistence type="predicted"/>
<organism evidence="3 4">
    <name type="scientific">Thelohanellus kitauei</name>
    <name type="common">Myxosporean</name>
    <dbReference type="NCBI Taxonomy" id="669202"/>
    <lineage>
        <taxon>Eukaryota</taxon>
        <taxon>Metazoa</taxon>
        <taxon>Cnidaria</taxon>
        <taxon>Myxozoa</taxon>
        <taxon>Myxosporea</taxon>
        <taxon>Bivalvulida</taxon>
        <taxon>Platysporina</taxon>
        <taxon>Myxobolidae</taxon>
        <taxon>Thelohanellus</taxon>
    </lineage>
</organism>
<protein>
    <submittedName>
        <fullName evidence="3">Uncharacterized protein</fullName>
    </submittedName>
</protein>
<comment type="caution">
    <text evidence="3">The sequence shown here is derived from an EMBL/GenBank/DDBJ whole genome shotgun (WGS) entry which is preliminary data.</text>
</comment>
<keyword evidence="2" id="KW-0732">Signal</keyword>
<feature type="chain" id="PRO_5002162373" evidence="2">
    <location>
        <begin position="18"/>
        <end position="123"/>
    </location>
</feature>
<feature type="signal peptide" evidence="2">
    <location>
        <begin position="1"/>
        <end position="17"/>
    </location>
</feature>
<evidence type="ECO:0000313" key="4">
    <source>
        <dbReference type="Proteomes" id="UP000031668"/>
    </source>
</evidence>
<feature type="region of interest" description="Disordered" evidence="1">
    <location>
        <begin position="97"/>
        <end position="123"/>
    </location>
</feature>
<evidence type="ECO:0000256" key="2">
    <source>
        <dbReference type="SAM" id="SignalP"/>
    </source>
</evidence>